<accession>A0A8G0PJN4</accession>
<evidence type="ECO:0000313" key="2">
    <source>
        <dbReference type="EMBL" id="QYT03832.1"/>
    </source>
</evidence>
<sequence length="208" mass="22678">MADEDTQPDREGDRLSRDRGSSAPPPSRQADDLQQAATKNTAARSAMNFLSNQIKIVKLFLEVVSTQAAMLDGRALLASKIDAMESAFYETPPDLQKIKALVATAREENEQQLSSTKDRKRAALDLQGAVRQQDFLATVAQLNGFHGITVSNTNADETRVNNYLASAERLLYDLGKLKQKLNILLRNLKNEDGSDIADGTNGNSAGSQ</sequence>
<organism evidence="2 3">
    <name type="scientific">Trichoderma simmonsii</name>
    <dbReference type="NCBI Taxonomy" id="1491479"/>
    <lineage>
        <taxon>Eukaryota</taxon>
        <taxon>Fungi</taxon>
        <taxon>Dikarya</taxon>
        <taxon>Ascomycota</taxon>
        <taxon>Pezizomycotina</taxon>
        <taxon>Sordariomycetes</taxon>
        <taxon>Hypocreomycetidae</taxon>
        <taxon>Hypocreales</taxon>
        <taxon>Hypocreaceae</taxon>
        <taxon>Trichoderma</taxon>
    </lineage>
</organism>
<keyword evidence="3" id="KW-1185">Reference proteome</keyword>
<evidence type="ECO:0000313" key="3">
    <source>
        <dbReference type="Proteomes" id="UP000826661"/>
    </source>
</evidence>
<feature type="region of interest" description="Disordered" evidence="1">
    <location>
        <begin position="1"/>
        <end position="39"/>
    </location>
</feature>
<gene>
    <name evidence="2" type="ORF">H0G86_010780</name>
</gene>
<feature type="compositionally biased region" description="Basic and acidic residues" evidence="1">
    <location>
        <begin position="7"/>
        <end position="20"/>
    </location>
</feature>
<evidence type="ECO:0000256" key="1">
    <source>
        <dbReference type="SAM" id="MobiDB-lite"/>
    </source>
</evidence>
<proteinExistence type="predicted"/>
<reference evidence="2 3" key="1">
    <citation type="journal article" date="2021" name="BMC Genomics">
        <title>Telomere-to-telomere genome assembly of asparaginase-producing Trichoderma simmonsii.</title>
        <authorList>
            <person name="Chung D."/>
            <person name="Kwon Y.M."/>
            <person name="Yang Y."/>
        </authorList>
    </citation>
    <scope>NUCLEOTIDE SEQUENCE [LARGE SCALE GENOMIC DNA]</scope>
    <source>
        <strain evidence="2 3">GH-Sj1</strain>
    </source>
</reference>
<dbReference type="EMBL" id="CP075869">
    <property type="protein sequence ID" value="QYT03832.1"/>
    <property type="molecule type" value="Genomic_DNA"/>
</dbReference>
<dbReference type="Proteomes" id="UP000826661">
    <property type="component" value="Chromosome VI"/>
</dbReference>
<protein>
    <submittedName>
        <fullName evidence="2">Uncharacterized protein</fullName>
    </submittedName>
</protein>
<dbReference type="AlphaFoldDB" id="A0A8G0PJN4"/>
<name>A0A8G0PJN4_9HYPO</name>